<reference evidence="1" key="1">
    <citation type="submission" date="2023-03" db="EMBL/GenBank/DDBJ databases">
        <title>Chromosome-level genomes of two armyworms, Mythimna separata and Mythimna loreyi, provide insights into the biosynthesis and reception of sex pheromones.</title>
        <authorList>
            <person name="Zhao H."/>
        </authorList>
    </citation>
    <scope>NUCLEOTIDE SEQUENCE</scope>
    <source>
        <strain evidence="1">BeijingLab</strain>
    </source>
</reference>
<proteinExistence type="predicted"/>
<accession>A0ACC2R0E5</accession>
<dbReference type="EMBL" id="CM056786">
    <property type="protein sequence ID" value="KAJ8729783.1"/>
    <property type="molecule type" value="Genomic_DNA"/>
</dbReference>
<organism evidence="1 2">
    <name type="scientific">Mythimna loreyi</name>
    <dbReference type="NCBI Taxonomy" id="667449"/>
    <lineage>
        <taxon>Eukaryota</taxon>
        <taxon>Metazoa</taxon>
        <taxon>Ecdysozoa</taxon>
        <taxon>Arthropoda</taxon>
        <taxon>Hexapoda</taxon>
        <taxon>Insecta</taxon>
        <taxon>Pterygota</taxon>
        <taxon>Neoptera</taxon>
        <taxon>Endopterygota</taxon>
        <taxon>Lepidoptera</taxon>
        <taxon>Glossata</taxon>
        <taxon>Ditrysia</taxon>
        <taxon>Noctuoidea</taxon>
        <taxon>Noctuidae</taxon>
        <taxon>Noctuinae</taxon>
        <taxon>Hadenini</taxon>
        <taxon>Mythimna</taxon>
    </lineage>
</organism>
<gene>
    <name evidence="1" type="ORF">PYW08_001364</name>
</gene>
<comment type="caution">
    <text evidence="1">The sequence shown here is derived from an EMBL/GenBank/DDBJ whole genome shotgun (WGS) entry which is preliminary data.</text>
</comment>
<name>A0ACC2R0E5_9NEOP</name>
<sequence length="68" mass="7500">MSAWQSEEQRCAVVLREVFVLLGASELARAGAVCRAWRRAAAEPALWRRLLLAGHVGHSNLGTTRDDI</sequence>
<evidence type="ECO:0000313" key="2">
    <source>
        <dbReference type="Proteomes" id="UP001231649"/>
    </source>
</evidence>
<keyword evidence="2" id="KW-1185">Reference proteome</keyword>
<dbReference type="Proteomes" id="UP001231649">
    <property type="component" value="Chromosome 10"/>
</dbReference>
<evidence type="ECO:0000313" key="1">
    <source>
        <dbReference type="EMBL" id="KAJ8729783.1"/>
    </source>
</evidence>
<protein>
    <submittedName>
        <fullName evidence="1">Uncharacterized protein</fullName>
    </submittedName>
</protein>